<dbReference type="EMBL" id="BKCJ011275867">
    <property type="protein sequence ID" value="GFD13932.1"/>
    <property type="molecule type" value="Genomic_DNA"/>
</dbReference>
<protein>
    <submittedName>
        <fullName evidence="1">Uncharacterized protein</fullName>
    </submittedName>
</protein>
<feature type="non-terminal residue" evidence="1">
    <location>
        <position position="1"/>
    </location>
</feature>
<proteinExistence type="predicted"/>
<reference evidence="1" key="1">
    <citation type="journal article" date="2019" name="Sci. Rep.">
        <title>Draft genome of Tanacetum cinerariifolium, the natural source of mosquito coil.</title>
        <authorList>
            <person name="Yamashiro T."/>
            <person name="Shiraishi A."/>
            <person name="Satake H."/>
            <person name="Nakayama K."/>
        </authorList>
    </citation>
    <scope>NUCLEOTIDE SEQUENCE</scope>
</reference>
<accession>A0A699TSW6</accession>
<dbReference type="AlphaFoldDB" id="A0A699TSW6"/>
<evidence type="ECO:0000313" key="1">
    <source>
        <dbReference type="EMBL" id="GFD13932.1"/>
    </source>
</evidence>
<comment type="caution">
    <text evidence="1">The sequence shown here is derived from an EMBL/GenBank/DDBJ whole genome shotgun (WGS) entry which is preliminary data.</text>
</comment>
<organism evidence="1">
    <name type="scientific">Tanacetum cinerariifolium</name>
    <name type="common">Dalmatian daisy</name>
    <name type="synonym">Chrysanthemum cinerariifolium</name>
    <dbReference type="NCBI Taxonomy" id="118510"/>
    <lineage>
        <taxon>Eukaryota</taxon>
        <taxon>Viridiplantae</taxon>
        <taxon>Streptophyta</taxon>
        <taxon>Embryophyta</taxon>
        <taxon>Tracheophyta</taxon>
        <taxon>Spermatophyta</taxon>
        <taxon>Magnoliopsida</taxon>
        <taxon>eudicotyledons</taxon>
        <taxon>Gunneridae</taxon>
        <taxon>Pentapetalae</taxon>
        <taxon>asterids</taxon>
        <taxon>campanulids</taxon>
        <taxon>Asterales</taxon>
        <taxon>Asteraceae</taxon>
        <taxon>Asteroideae</taxon>
        <taxon>Anthemideae</taxon>
        <taxon>Anthemidinae</taxon>
        <taxon>Tanacetum</taxon>
    </lineage>
</organism>
<sequence>VVGARETVGSSVVQKSRIQCYNCKEFRHVARDVRNQKGKRMLLIIGKRCCCELEAHYMYMAQLQVVSLDAANSGPIFDDEPLQKVSNDDYYNVFAMENVYPEQLKSFHDTYPIEQDAQNVIIDSLDMSYDREEIDQN</sequence>
<gene>
    <name evidence="1" type="ORF">Tci_885901</name>
</gene>
<name>A0A699TSW6_TANCI</name>